<feature type="domain" description="NfeD-like C-terminal" evidence="6">
    <location>
        <begin position="97"/>
        <end position="150"/>
    </location>
</feature>
<dbReference type="PANTHER" id="PTHR33507">
    <property type="entry name" value="INNER MEMBRANE PROTEIN YBBJ"/>
    <property type="match status" value="1"/>
</dbReference>
<dbReference type="PANTHER" id="PTHR33507:SF3">
    <property type="entry name" value="INNER MEMBRANE PROTEIN YBBJ"/>
    <property type="match status" value="1"/>
</dbReference>
<dbReference type="Pfam" id="PF01957">
    <property type="entry name" value="NfeD"/>
    <property type="match status" value="1"/>
</dbReference>
<name>A0ABV7D9C4_9PROT</name>
<evidence type="ECO:0000259" key="6">
    <source>
        <dbReference type="Pfam" id="PF01957"/>
    </source>
</evidence>
<keyword evidence="4 5" id="KW-0472">Membrane</keyword>
<proteinExistence type="predicted"/>
<protein>
    <submittedName>
        <fullName evidence="7">NfeD family protein</fullName>
    </submittedName>
</protein>
<evidence type="ECO:0000313" key="7">
    <source>
        <dbReference type="EMBL" id="MFC3053456.1"/>
    </source>
</evidence>
<comment type="subcellular location">
    <subcellularLocation>
        <location evidence="1">Membrane</location>
        <topology evidence="1">Multi-pass membrane protein</topology>
    </subcellularLocation>
</comment>
<evidence type="ECO:0000256" key="5">
    <source>
        <dbReference type="SAM" id="Phobius"/>
    </source>
</evidence>
<sequence length="154" mass="16655">MENFISWAIENAHWLWWAAGILLLTGEMVIPGVYLLWLGLAASCTGVVAWLMPGLAFEGHGLVFAALSVVSIYVGHKYFYGAGQTVPDKELNTEGKRHIGKIYEVVEPIKNGSGHVQVADSRWLAEGPDVAKGARVKVISVEGTVLVVEPVADK</sequence>
<dbReference type="Gene3D" id="2.40.50.140">
    <property type="entry name" value="Nucleic acid-binding proteins"/>
    <property type="match status" value="1"/>
</dbReference>
<evidence type="ECO:0000256" key="3">
    <source>
        <dbReference type="ARBA" id="ARBA00022989"/>
    </source>
</evidence>
<dbReference type="Proteomes" id="UP001595444">
    <property type="component" value="Unassembled WGS sequence"/>
</dbReference>
<evidence type="ECO:0000256" key="2">
    <source>
        <dbReference type="ARBA" id="ARBA00022692"/>
    </source>
</evidence>
<accession>A0ABV7D9C4</accession>
<dbReference type="InterPro" id="IPR012340">
    <property type="entry name" value="NA-bd_OB-fold"/>
</dbReference>
<dbReference type="RefSeq" id="WP_194215592.1">
    <property type="nucleotide sequence ID" value="NZ_CP061205.1"/>
</dbReference>
<evidence type="ECO:0000313" key="8">
    <source>
        <dbReference type="Proteomes" id="UP001595444"/>
    </source>
</evidence>
<organism evidence="7 8">
    <name type="scientific">Kordiimonas pumila</name>
    <dbReference type="NCBI Taxonomy" id="2161677"/>
    <lineage>
        <taxon>Bacteria</taxon>
        <taxon>Pseudomonadati</taxon>
        <taxon>Pseudomonadota</taxon>
        <taxon>Alphaproteobacteria</taxon>
        <taxon>Kordiimonadales</taxon>
        <taxon>Kordiimonadaceae</taxon>
        <taxon>Kordiimonas</taxon>
    </lineage>
</organism>
<dbReference type="EMBL" id="JBHRSL010000027">
    <property type="protein sequence ID" value="MFC3053456.1"/>
    <property type="molecule type" value="Genomic_DNA"/>
</dbReference>
<feature type="transmembrane region" description="Helical" evidence="5">
    <location>
        <begin position="12"/>
        <end position="30"/>
    </location>
</feature>
<keyword evidence="3 5" id="KW-1133">Transmembrane helix</keyword>
<comment type="caution">
    <text evidence="7">The sequence shown here is derived from an EMBL/GenBank/DDBJ whole genome shotgun (WGS) entry which is preliminary data.</text>
</comment>
<keyword evidence="2 5" id="KW-0812">Transmembrane</keyword>
<dbReference type="InterPro" id="IPR002810">
    <property type="entry name" value="NfeD-like_C"/>
</dbReference>
<keyword evidence="8" id="KW-1185">Reference proteome</keyword>
<evidence type="ECO:0000256" key="1">
    <source>
        <dbReference type="ARBA" id="ARBA00004141"/>
    </source>
</evidence>
<gene>
    <name evidence="7" type="ORF">ACFOKA_16275</name>
</gene>
<dbReference type="SUPFAM" id="SSF141322">
    <property type="entry name" value="NfeD domain-like"/>
    <property type="match status" value="1"/>
</dbReference>
<reference evidence="8" key="1">
    <citation type="journal article" date="2019" name="Int. J. Syst. Evol. Microbiol.">
        <title>The Global Catalogue of Microorganisms (GCM) 10K type strain sequencing project: providing services to taxonomists for standard genome sequencing and annotation.</title>
        <authorList>
            <consortium name="The Broad Institute Genomics Platform"/>
            <consortium name="The Broad Institute Genome Sequencing Center for Infectious Disease"/>
            <person name="Wu L."/>
            <person name="Ma J."/>
        </authorList>
    </citation>
    <scope>NUCLEOTIDE SEQUENCE [LARGE SCALE GENOMIC DNA]</scope>
    <source>
        <strain evidence="8">KCTC 62164</strain>
    </source>
</reference>
<dbReference type="InterPro" id="IPR052165">
    <property type="entry name" value="Membrane_assoc_protease"/>
</dbReference>
<evidence type="ECO:0000256" key="4">
    <source>
        <dbReference type="ARBA" id="ARBA00023136"/>
    </source>
</evidence>